<dbReference type="PANTHER" id="PTHR41339:SF1">
    <property type="entry name" value="SECRETED PROTEIN"/>
    <property type="match status" value="1"/>
</dbReference>
<name>A0A1T4WKY8_9BACT</name>
<gene>
    <name evidence="2" type="ORF">SAMN02745166_00426</name>
</gene>
<dbReference type="STRING" id="48467.SAMN02745166_00426"/>
<accession>A0A1T4WKY8</accession>
<keyword evidence="3" id="KW-1185">Reference proteome</keyword>
<evidence type="ECO:0000313" key="2">
    <source>
        <dbReference type="EMBL" id="SKA77807.1"/>
    </source>
</evidence>
<proteinExistence type="predicted"/>
<dbReference type="Proteomes" id="UP000190774">
    <property type="component" value="Unassembled WGS sequence"/>
</dbReference>
<protein>
    <recommendedName>
        <fullName evidence="4">FG-GAP repeat-containing protein</fullName>
    </recommendedName>
</protein>
<organism evidence="2 3">
    <name type="scientific">Prosthecobacter debontii</name>
    <dbReference type="NCBI Taxonomy" id="48467"/>
    <lineage>
        <taxon>Bacteria</taxon>
        <taxon>Pseudomonadati</taxon>
        <taxon>Verrucomicrobiota</taxon>
        <taxon>Verrucomicrobiia</taxon>
        <taxon>Verrucomicrobiales</taxon>
        <taxon>Verrucomicrobiaceae</taxon>
        <taxon>Prosthecobacter</taxon>
    </lineage>
</organism>
<dbReference type="RefSeq" id="WP_078811634.1">
    <property type="nucleotide sequence ID" value="NZ_FUYE01000001.1"/>
</dbReference>
<sequence>MKLPKFKALGLACAVLGCAFSTARADIIEVSSNISSDTRWTRDNVYVVTQIVYVLPPAKLTVEPGTVIRGAKASVTGFTNNPGSIIVTRGAKIIGNATADDPIIFTCLDDPHVPGGVNTIPAFITGQNGVVEVPQQDFSLSGSPGGNAFAYSKECGGLVMLGRTPLGYDRDGDTNNIQWDGNTHSGDNIAYPTVFTTATGNGTGFALIEGLTSTTVTLAEAFDADGEGSVFAPSTTFNLGFFGGVDEDDSSGVIRFWSHRYGGFNIASNNEINGVTMGGVGRGTVMEFQEVAQNADDGFEWFGGYINARYLASVVNGDDCFDGDFGFSGNLQHLFAINDNESYNRSGFGGDSDGTPVGRNSFAVSDKMFEWDGSEPDNSTVTPQTNAYIYSVTLIGNKGANFATPAAQDSAIHILKGASGLFSHGVAEDIGGGGSGDGPLIFIGNASTTPVGTTADVNNFYYFNIGTLQSGAGVANDLTGVSAAASTQLRGKGHLVKNGLDPRLVRDDAPNSVARDLTLALPSRPGVTGFFSPVRYHGAMRDNNWLFGWSWTHAVEMMTTTNVARPRVEISVAGDQVSLSFNADLSDVAAGDAVLYVIERSIDGRAWTPIGTVQDGSAEDEPHLVLADSNGAAGSITVTDADYTYTGSPILYRVIPQ</sequence>
<evidence type="ECO:0000313" key="3">
    <source>
        <dbReference type="Proteomes" id="UP000190774"/>
    </source>
</evidence>
<feature type="signal peptide" evidence="1">
    <location>
        <begin position="1"/>
        <end position="25"/>
    </location>
</feature>
<dbReference type="AlphaFoldDB" id="A0A1T4WKY8"/>
<feature type="chain" id="PRO_5012865995" description="FG-GAP repeat-containing protein" evidence="1">
    <location>
        <begin position="26"/>
        <end position="657"/>
    </location>
</feature>
<dbReference type="PROSITE" id="PS51257">
    <property type="entry name" value="PROKAR_LIPOPROTEIN"/>
    <property type="match status" value="1"/>
</dbReference>
<dbReference type="PANTHER" id="PTHR41339">
    <property type="entry name" value="LIPL48"/>
    <property type="match status" value="1"/>
</dbReference>
<evidence type="ECO:0008006" key="4">
    <source>
        <dbReference type="Google" id="ProtNLM"/>
    </source>
</evidence>
<keyword evidence="1" id="KW-0732">Signal</keyword>
<dbReference type="OrthoDB" id="237393at2"/>
<reference evidence="3" key="1">
    <citation type="submission" date="2017-02" db="EMBL/GenBank/DDBJ databases">
        <authorList>
            <person name="Varghese N."/>
            <person name="Submissions S."/>
        </authorList>
    </citation>
    <scope>NUCLEOTIDE SEQUENCE [LARGE SCALE GENOMIC DNA]</scope>
    <source>
        <strain evidence="3">ATCC 700200</strain>
    </source>
</reference>
<evidence type="ECO:0000256" key="1">
    <source>
        <dbReference type="SAM" id="SignalP"/>
    </source>
</evidence>
<dbReference type="EMBL" id="FUYE01000001">
    <property type="protein sequence ID" value="SKA77807.1"/>
    <property type="molecule type" value="Genomic_DNA"/>
</dbReference>